<organism evidence="2 3">
    <name type="scientific">Anaerotignum lactatifermentans</name>
    <dbReference type="NCBI Taxonomy" id="160404"/>
    <lineage>
        <taxon>Bacteria</taxon>
        <taxon>Bacillati</taxon>
        <taxon>Bacillota</taxon>
        <taxon>Clostridia</taxon>
        <taxon>Lachnospirales</taxon>
        <taxon>Anaerotignaceae</taxon>
        <taxon>Anaerotignum</taxon>
    </lineage>
</organism>
<reference evidence="2 3" key="1">
    <citation type="journal article" date="2021" name="Sci. Rep.">
        <title>The distribution of antibiotic resistance genes in chicken gut microbiota commensals.</title>
        <authorList>
            <person name="Juricova H."/>
            <person name="Matiasovicova J."/>
            <person name="Kubasova T."/>
            <person name="Cejkova D."/>
            <person name="Rychlik I."/>
        </authorList>
    </citation>
    <scope>NUCLEOTIDE SEQUENCE [LARGE SCALE GENOMIC DNA]</scope>
    <source>
        <strain evidence="2 3">An431b</strain>
    </source>
</reference>
<accession>A0ABS2G792</accession>
<proteinExistence type="predicted"/>
<keyword evidence="1" id="KW-1133">Transmembrane helix</keyword>
<keyword evidence="1" id="KW-0812">Transmembrane</keyword>
<evidence type="ECO:0000256" key="1">
    <source>
        <dbReference type="SAM" id="Phobius"/>
    </source>
</evidence>
<protein>
    <recommendedName>
        <fullName evidence="4">Phage shock protein PspC N-terminal domain-containing protein</fullName>
    </recommendedName>
</protein>
<evidence type="ECO:0000313" key="2">
    <source>
        <dbReference type="EMBL" id="MBM6877027.1"/>
    </source>
</evidence>
<name>A0ABS2G792_9FIRM</name>
<dbReference type="Proteomes" id="UP000729290">
    <property type="component" value="Unassembled WGS sequence"/>
</dbReference>
<sequence>MSLKSAVIKSLSYGVIFSLLCNLMDRSGFSVLRFAAFALLFTALYTIFLMLLPKGGKK</sequence>
<gene>
    <name evidence="2" type="ORF">H9X83_02480</name>
</gene>
<evidence type="ECO:0008006" key="4">
    <source>
        <dbReference type="Google" id="ProtNLM"/>
    </source>
</evidence>
<dbReference type="EMBL" id="JACSNV010000003">
    <property type="protein sequence ID" value="MBM6877027.1"/>
    <property type="molecule type" value="Genomic_DNA"/>
</dbReference>
<feature type="transmembrane region" description="Helical" evidence="1">
    <location>
        <begin position="31"/>
        <end position="52"/>
    </location>
</feature>
<evidence type="ECO:0000313" key="3">
    <source>
        <dbReference type="Proteomes" id="UP000729290"/>
    </source>
</evidence>
<keyword evidence="1" id="KW-0472">Membrane</keyword>
<comment type="caution">
    <text evidence="2">The sequence shown here is derived from an EMBL/GenBank/DDBJ whole genome shotgun (WGS) entry which is preliminary data.</text>
</comment>
<keyword evidence="3" id="KW-1185">Reference proteome</keyword>
<dbReference type="RefSeq" id="WP_205132947.1">
    <property type="nucleotide sequence ID" value="NZ_JACSNT010000003.1"/>
</dbReference>